<name>A0A095B1U8_9PROT</name>
<feature type="chain" id="PRO_5001907133" description="DUF945 domain-containing protein" evidence="1">
    <location>
        <begin position="23"/>
        <end position="449"/>
    </location>
</feature>
<protein>
    <recommendedName>
        <fullName evidence="4">DUF945 domain-containing protein</fullName>
    </recommendedName>
</protein>
<evidence type="ECO:0000256" key="1">
    <source>
        <dbReference type="SAM" id="SignalP"/>
    </source>
</evidence>
<dbReference type="STRING" id="104102.AtDm6_1812"/>
<dbReference type="PATRIC" id="fig|104102.7.peg.1792"/>
<feature type="signal peptide" evidence="1">
    <location>
        <begin position="1"/>
        <end position="22"/>
    </location>
</feature>
<sequence>MKKKVLVTIGSVAAVACLGWLAARHAEHVMLDKSIDSFRQTLGPDASFTYQKAWPGLLGRSVKFTGLVFRQGPETITADDAEISKIAAAGEDARRIGRLTFRNFQLADPAGSLHLDTLALDDVTMPTKADEQHGIPAQALEIRHAEAGKLHGFVSSLQSDLSARSLIVDDYGPNEASRLEAHEAGLSTDVAPQRHIKAASIILDGLDLAGLYASLSSSTPYTQHNGTRDIQIEKLSIDGTTPLLRVGALHSHATRTDADEKEVSSLQGLELWPDVPNLSMLPALGYDRFRGSLVLNDTHDFKASKLHVEEFSLDASGMGRLHLDGDFSQTSTTTLLSAGAADMQVQSLNITYTDHGLVPRALGAAAKARGVKPEELSAALQAQLAPQGSDPKAVMPQIATYLRQPGKGPLTITIRPPQPLPVMAIAAAMSMLTTTPQMAQQIGLSIKAP</sequence>
<keyword evidence="3" id="KW-1185">Reference proteome</keyword>
<evidence type="ECO:0000313" key="2">
    <source>
        <dbReference type="EMBL" id="KGB22943.1"/>
    </source>
</evidence>
<gene>
    <name evidence="2" type="ORF">AtDm6_1812</name>
</gene>
<evidence type="ECO:0008006" key="4">
    <source>
        <dbReference type="Google" id="ProtNLM"/>
    </source>
</evidence>
<accession>A0A095B1U8</accession>
<comment type="caution">
    <text evidence="2">The sequence shown here is derived from an EMBL/GenBank/DDBJ whole genome shotgun (WGS) entry which is preliminary data.</text>
</comment>
<evidence type="ECO:0000313" key="3">
    <source>
        <dbReference type="Proteomes" id="UP000029448"/>
    </source>
</evidence>
<dbReference type="RefSeq" id="WP_035380106.1">
    <property type="nucleotide sequence ID" value="NZ_JACAOJ010000001.1"/>
</dbReference>
<dbReference type="AlphaFoldDB" id="A0A095B1U8"/>
<dbReference type="Proteomes" id="UP000029448">
    <property type="component" value="Unassembled WGS sequence"/>
</dbReference>
<organism evidence="2 3">
    <name type="scientific">Acetobacter tropicalis</name>
    <dbReference type="NCBI Taxonomy" id="104102"/>
    <lineage>
        <taxon>Bacteria</taxon>
        <taxon>Pseudomonadati</taxon>
        <taxon>Pseudomonadota</taxon>
        <taxon>Alphaproteobacteria</taxon>
        <taxon>Acetobacterales</taxon>
        <taxon>Acetobacteraceae</taxon>
        <taxon>Acetobacter</taxon>
    </lineage>
</organism>
<dbReference type="PROSITE" id="PS51257">
    <property type="entry name" value="PROKAR_LIPOPROTEIN"/>
    <property type="match status" value="1"/>
</dbReference>
<keyword evidence="1" id="KW-0732">Signal</keyword>
<proteinExistence type="predicted"/>
<dbReference type="GeneID" id="89477900"/>
<reference evidence="2 3" key="1">
    <citation type="submission" date="2014-06" db="EMBL/GenBank/DDBJ databases">
        <title>Functional and comparative genomic analyses of the Drosophila gut microbiota identify candidate symbiosis factors.</title>
        <authorList>
            <person name="Newell P.D."/>
            <person name="Chaston J.M."/>
            <person name="Douglas A.E."/>
        </authorList>
    </citation>
    <scope>NUCLEOTIDE SEQUENCE [LARGE SCALE GENOMIC DNA]</scope>
    <source>
        <strain evidence="2 3">DmCS_006</strain>
    </source>
</reference>
<dbReference type="EMBL" id="JOKM01000071">
    <property type="protein sequence ID" value="KGB22943.1"/>
    <property type="molecule type" value="Genomic_DNA"/>
</dbReference>